<gene>
    <name evidence="1" type="ORF">X841_05995</name>
</gene>
<dbReference type="AlphaFoldDB" id="A0A0E2Q3S7"/>
<organism evidence="1 2">
    <name type="scientific">Streptococcus thermophilus M17PTZA496</name>
    <dbReference type="NCBI Taxonomy" id="1433289"/>
    <lineage>
        <taxon>Bacteria</taxon>
        <taxon>Bacillati</taxon>
        <taxon>Bacillota</taxon>
        <taxon>Bacilli</taxon>
        <taxon>Lactobacillales</taxon>
        <taxon>Streptococcaceae</taxon>
        <taxon>Streptococcus</taxon>
    </lineage>
</organism>
<dbReference type="EMBL" id="AZJT01000046">
    <property type="protein sequence ID" value="ETW89576.1"/>
    <property type="molecule type" value="Genomic_DNA"/>
</dbReference>
<name>A0A0E2Q3S7_STRTR</name>
<proteinExistence type="predicted"/>
<protein>
    <submittedName>
        <fullName evidence="1">Uncharacterized protein</fullName>
    </submittedName>
</protein>
<accession>A0A0E2Q3S7</accession>
<comment type="caution">
    <text evidence="1">The sequence shown here is derived from an EMBL/GenBank/DDBJ whole genome shotgun (WGS) entry which is preliminary data.</text>
</comment>
<evidence type="ECO:0000313" key="2">
    <source>
        <dbReference type="Proteomes" id="UP000024559"/>
    </source>
</evidence>
<dbReference type="Gene3D" id="3.40.710.10">
    <property type="entry name" value="DD-peptidase/beta-lactamase superfamily"/>
    <property type="match status" value="1"/>
</dbReference>
<dbReference type="Proteomes" id="UP000024559">
    <property type="component" value="Chromosome"/>
</dbReference>
<reference evidence="2" key="1">
    <citation type="submission" date="2013-12" db="EMBL/GenBank/DDBJ databases">
        <title>Genome sequences of Streptococcus thermophilus strains MTH17CL396 and M17PTZA496 isolated from Fontina cheese in Valle d'Aosta region (Italy).</title>
        <authorList>
            <person name="Treu L."/>
            <person name="Giacomini A."/>
            <person name="Corich V."/>
            <person name="Vendramin V."/>
            <person name="Bovo B."/>
        </authorList>
    </citation>
    <scope>NUCLEOTIDE SEQUENCE [LARGE SCALE GENOMIC DNA]</scope>
    <source>
        <strain evidence="2">M17PTZA496</strain>
    </source>
</reference>
<dbReference type="PATRIC" id="fig|1433289.7.peg.1229"/>
<dbReference type="SUPFAM" id="SSF56601">
    <property type="entry name" value="beta-lactamase/transpeptidase-like"/>
    <property type="match status" value="1"/>
</dbReference>
<dbReference type="HOGENOM" id="CLU_3123433_0_0_9"/>
<sequence>MLANYLTNNDPDKWLDMMNEKSKELSMTNTKWFNASGAAAVAFKGYYSCT</sequence>
<dbReference type="InterPro" id="IPR012338">
    <property type="entry name" value="Beta-lactam/transpept-like"/>
</dbReference>
<evidence type="ECO:0000313" key="1">
    <source>
        <dbReference type="EMBL" id="ETW89576.1"/>
    </source>
</evidence>